<reference evidence="1" key="1">
    <citation type="submission" date="2018-05" db="EMBL/GenBank/DDBJ databases">
        <authorList>
            <person name="Lanie J.A."/>
            <person name="Ng W.-L."/>
            <person name="Kazmierczak K.M."/>
            <person name="Andrzejewski T.M."/>
            <person name="Davidsen T.M."/>
            <person name="Wayne K.J."/>
            <person name="Tettelin H."/>
            <person name="Glass J.I."/>
            <person name="Rusch D."/>
            <person name="Podicherti R."/>
            <person name="Tsui H.-C.T."/>
            <person name="Winkler M.E."/>
        </authorList>
    </citation>
    <scope>NUCLEOTIDE SEQUENCE</scope>
</reference>
<proteinExistence type="predicted"/>
<protein>
    <recommendedName>
        <fullName evidence="2">FCP1 homology domain-containing protein</fullName>
    </recommendedName>
</protein>
<accession>A0A381V2M5</accession>
<dbReference type="SFLD" id="SFLDS00003">
    <property type="entry name" value="Haloacid_Dehalogenase"/>
    <property type="match status" value="1"/>
</dbReference>
<dbReference type="Pfam" id="PF00702">
    <property type="entry name" value="Hydrolase"/>
    <property type="match status" value="1"/>
</dbReference>
<dbReference type="Gene3D" id="3.40.50.1000">
    <property type="entry name" value="HAD superfamily/HAD-like"/>
    <property type="match status" value="1"/>
</dbReference>
<dbReference type="AlphaFoldDB" id="A0A381V2M5"/>
<organism evidence="1">
    <name type="scientific">marine metagenome</name>
    <dbReference type="NCBI Taxonomy" id="408172"/>
    <lineage>
        <taxon>unclassified sequences</taxon>
        <taxon>metagenomes</taxon>
        <taxon>ecological metagenomes</taxon>
    </lineage>
</organism>
<dbReference type="PRINTS" id="PR00413">
    <property type="entry name" value="HADHALOGNASE"/>
</dbReference>
<gene>
    <name evidence="1" type="ORF">METZ01_LOCUS87474</name>
</gene>
<dbReference type="SUPFAM" id="SSF56784">
    <property type="entry name" value="HAD-like"/>
    <property type="match status" value="1"/>
</dbReference>
<evidence type="ECO:0000313" key="1">
    <source>
        <dbReference type="EMBL" id="SVA34620.1"/>
    </source>
</evidence>
<dbReference type="SFLD" id="SFLDG01129">
    <property type="entry name" value="C1.5:_HAD__Beta-PGM__Phosphata"/>
    <property type="match status" value="1"/>
</dbReference>
<dbReference type="CDD" id="cd02603">
    <property type="entry name" value="HAD_sEH-N_like"/>
    <property type="match status" value="1"/>
</dbReference>
<dbReference type="InterPro" id="IPR023198">
    <property type="entry name" value="PGP-like_dom2"/>
</dbReference>
<dbReference type="InterPro" id="IPR006439">
    <property type="entry name" value="HAD-SF_hydro_IA"/>
</dbReference>
<dbReference type="InterPro" id="IPR023214">
    <property type="entry name" value="HAD_sf"/>
</dbReference>
<dbReference type="EMBL" id="UINC01007692">
    <property type="protein sequence ID" value="SVA34620.1"/>
    <property type="molecule type" value="Genomic_DNA"/>
</dbReference>
<sequence length="211" mass="24159">MPPIKTIIFDIGDVLLNIHPEKTFEFWANITGLSLNKLQKSIPWDLHSLYETGKLDDSQFYSAVNNLLPKDNKISVEDFWYGWKLLLGNETPAVDLLESLYKTIPVWLLSNTNPWHVGFLQSSNKYRFHQLIKGAIYSYEVGYQKPDMDIYTLTLDRIGISGRDVVFVDDNEDNVSAARTLGMNAVIYEGVQKLIESLEKFKIPINNSVLI</sequence>
<dbReference type="PANTHER" id="PTHR43611">
    <property type="entry name" value="ALPHA-D-GLUCOSE 1-PHOSPHATE PHOSPHATASE"/>
    <property type="match status" value="1"/>
</dbReference>
<evidence type="ECO:0008006" key="2">
    <source>
        <dbReference type="Google" id="ProtNLM"/>
    </source>
</evidence>
<name>A0A381V2M5_9ZZZZ</name>
<dbReference type="Gene3D" id="1.10.150.240">
    <property type="entry name" value="Putative phosphatase, domain 2"/>
    <property type="match status" value="1"/>
</dbReference>
<dbReference type="PANTHER" id="PTHR43611:SF3">
    <property type="entry name" value="FLAVIN MONONUCLEOTIDE HYDROLASE 1, CHLOROPLATIC"/>
    <property type="match status" value="1"/>
</dbReference>
<dbReference type="NCBIfam" id="TIGR01509">
    <property type="entry name" value="HAD-SF-IA-v3"/>
    <property type="match status" value="1"/>
</dbReference>
<dbReference type="InterPro" id="IPR036412">
    <property type="entry name" value="HAD-like_sf"/>
</dbReference>